<evidence type="ECO:0000256" key="5">
    <source>
        <dbReference type="ARBA" id="ARBA00038040"/>
    </source>
</evidence>
<dbReference type="EMBL" id="CP003526">
    <property type="protein sequence ID" value="AFN83631.1"/>
    <property type="molecule type" value="Genomic_DNA"/>
</dbReference>
<dbReference type="PROSITE" id="PS00690">
    <property type="entry name" value="DEAH_ATP_HELICASE"/>
    <property type="match status" value="1"/>
</dbReference>
<dbReference type="KEGG" id="ero:EROM_090130"/>
<dbReference type="GO" id="GO:1990904">
    <property type="term" value="C:ribonucleoprotein complex"/>
    <property type="evidence" value="ECO:0007669"/>
    <property type="project" value="UniProtKB-ARBA"/>
</dbReference>
<dbReference type="RefSeq" id="XP_009265128.1">
    <property type="nucleotide sequence ID" value="XM_009266853.1"/>
</dbReference>
<feature type="domain" description="Helicase ATP-binding" evidence="6">
    <location>
        <begin position="116"/>
        <end position="275"/>
    </location>
</feature>
<keyword evidence="4" id="KW-0067">ATP-binding</keyword>
<dbReference type="GO" id="GO:0005524">
    <property type="term" value="F:ATP binding"/>
    <property type="evidence" value="ECO:0007669"/>
    <property type="project" value="UniProtKB-KW"/>
</dbReference>
<dbReference type="SMART" id="SM00490">
    <property type="entry name" value="HELICc"/>
    <property type="match status" value="1"/>
</dbReference>
<dbReference type="CDD" id="cd17917">
    <property type="entry name" value="DEXHc_RHA-like"/>
    <property type="match status" value="1"/>
</dbReference>
<evidence type="ECO:0000259" key="6">
    <source>
        <dbReference type="PROSITE" id="PS51192"/>
    </source>
</evidence>
<evidence type="ECO:0000256" key="1">
    <source>
        <dbReference type="ARBA" id="ARBA00022741"/>
    </source>
</evidence>
<dbReference type="Pfam" id="PF00271">
    <property type="entry name" value="Helicase_C"/>
    <property type="match status" value="1"/>
</dbReference>
<evidence type="ECO:0000256" key="4">
    <source>
        <dbReference type="ARBA" id="ARBA00022840"/>
    </source>
</evidence>
<gene>
    <name evidence="8" type="ordered locus">EROM_090130</name>
</gene>
<dbReference type="InterPro" id="IPR001650">
    <property type="entry name" value="Helicase_C-like"/>
</dbReference>
<keyword evidence="2" id="KW-0378">Hydrolase</keyword>
<comment type="similarity">
    <text evidence="5">Belongs to the DEAD box helicase family. DEAH subfamily. PRP16 sub-subfamily.</text>
</comment>
<reference evidence="8" key="1">
    <citation type="journal article" date="2012" name="Proc. Natl. Acad. Sci. U.S.A.">
        <title>Gain and loss of multiple functionally related, horizontally transferred genes in the reduced genomes of two microsporidian parasites.</title>
        <authorList>
            <person name="Pombert J.-F."/>
            <person name="Selman M."/>
            <person name="Burki F."/>
            <person name="Bardell F.T."/>
            <person name="Farinelli L."/>
            <person name="Solter L.F."/>
            <person name="Whitman D.W."/>
            <person name="Weiss L.M."/>
            <person name="Corradi N."/>
            <person name="Keeling P.J."/>
        </authorList>
    </citation>
    <scope>NUCLEOTIDE SEQUENCE [LARGE SCALE GENOMIC DNA]</scope>
    <source>
        <strain evidence="8">SJ-2008</strain>
    </source>
</reference>
<dbReference type="PANTHER" id="PTHR18934:SF91">
    <property type="entry name" value="PRE-MRNA-SPLICING FACTOR ATP-DEPENDENT RNA HELICASE PRP16"/>
    <property type="match status" value="1"/>
</dbReference>
<dbReference type="InterPro" id="IPR027417">
    <property type="entry name" value="P-loop_NTPase"/>
</dbReference>
<dbReference type="InterPro" id="IPR011545">
    <property type="entry name" value="DEAD/DEAH_box_helicase_dom"/>
</dbReference>
<dbReference type="GO" id="GO:0004386">
    <property type="term" value="F:helicase activity"/>
    <property type="evidence" value="ECO:0007669"/>
    <property type="project" value="UniProtKB-KW"/>
</dbReference>
<evidence type="ECO:0000256" key="3">
    <source>
        <dbReference type="ARBA" id="ARBA00022806"/>
    </source>
</evidence>
<dbReference type="Pfam" id="PF07717">
    <property type="entry name" value="OB_NTP_bind"/>
    <property type="match status" value="1"/>
</dbReference>
<dbReference type="SMART" id="SM00847">
    <property type="entry name" value="HA2"/>
    <property type="match status" value="1"/>
</dbReference>
<dbReference type="PROSITE" id="PS51192">
    <property type="entry name" value="HELICASE_ATP_BIND_1"/>
    <property type="match status" value="1"/>
</dbReference>
<sequence length="798" mass="90833">MRYNKSRDIRRWELRKMKAAGLSVEETYSDEETSLVPDLVYNEDLNEFPGNKMADSTFQNKVEVEKPGTEISAIAKKGSIFLNEQPRSCTIPSIKGGIGKRVLRKLPIEGFKHGLMEFIRKHQVTVLVGEAGSGKSTQVPRYLYLEGYGDKGIIGCTQPRRAAVTSLASTLERDMGSVVGYSIRFDNTTTQKTKIRYMTEGIFLQELLGDSLLRKYSVVILDEAHERSANLDITMGLLKSALKKRDDLKLIVMSATIEAQKFCDYFGCSTFNIEGRTYPVDIQYLSMNVDDYVEWTVKKILHIHESCEEGDILVFMTGRNDVEGVVGIVNYWARNKCLSEGKGEDEDADLKAFPFYSQLSEEMQSKVFKVERNIRKCIVSTNIAETSLTIPNIGYVIDTGLQKISVYNYDTGESLVTVPVSRANADQRAGRAGRTRPGVCYRMYTSSTYENDLLPSPVPEIQRTNIHEVVLLLLRHGVGDIFEFDFIDSPSPELIQDALLLLYRLGAVCRKGLLTKDGKEMSELRLEPPLARMVLNSPRYGVVDEIATIVSMLSVYNVFFEGFDKSSPLCDQACDFMTLLNIFNEFMMQKNRNEWCSRMKINEEALKKAMETKKTILMTLQGKGVKISNSRSPSRIQRCIVSSIYYNIARKKDKKYICLSNFRVCKIHPSSMLRDCTSQYVLFYRHLSTKTEYIYCCSDINPQVILEEAGNYYRDRSAILSGRKHLVHSDITSETKGGERNELEHSFSSMLGLKSGFTTRCSLGLDEDLYDRFEKWDGSSEDHEEFSELPKKIRRHRL</sequence>
<protein>
    <submittedName>
        <fullName evidence="8">HrpA-like helicase</fullName>
    </submittedName>
</protein>
<dbReference type="SMART" id="SM00487">
    <property type="entry name" value="DEXDc"/>
    <property type="match status" value="1"/>
</dbReference>
<dbReference type="InterPro" id="IPR011709">
    <property type="entry name" value="DEAD-box_helicase_OB_fold"/>
</dbReference>
<feature type="domain" description="Helicase C-terminal" evidence="7">
    <location>
        <begin position="288"/>
        <end position="477"/>
    </location>
</feature>
<evidence type="ECO:0000313" key="9">
    <source>
        <dbReference type="Proteomes" id="UP000010094"/>
    </source>
</evidence>
<keyword evidence="1" id="KW-0547">Nucleotide-binding</keyword>
<dbReference type="InterPro" id="IPR002464">
    <property type="entry name" value="DNA/RNA_helicase_DEAH_CS"/>
</dbReference>
<evidence type="ECO:0000259" key="7">
    <source>
        <dbReference type="PROSITE" id="PS51194"/>
    </source>
</evidence>
<dbReference type="HOGENOM" id="CLU_001832_5_11_1"/>
<organism evidence="8 9">
    <name type="scientific">Encephalitozoon romaleae (strain SJ-2008)</name>
    <name type="common">Microsporidian parasite</name>
    <dbReference type="NCBI Taxonomy" id="1178016"/>
    <lineage>
        <taxon>Eukaryota</taxon>
        <taxon>Fungi</taxon>
        <taxon>Fungi incertae sedis</taxon>
        <taxon>Microsporidia</taxon>
        <taxon>Unikaryonidae</taxon>
        <taxon>Encephalitozoon</taxon>
    </lineage>
</organism>
<dbReference type="GeneID" id="20521952"/>
<name>I6ZV78_ENCRO</name>
<dbReference type="AlphaFoldDB" id="I6ZV78"/>
<dbReference type="SUPFAM" id="SSF52540">
    <property type="entry name" value="P-loop containing nucleoside triphosphate hydrolases"/>
    <property type="match status" value="1"/>
</dbReference>
<dbReference type="OrthoDB" id="10253254at2759"/>
<accession>I6ZV78</accession>
<proteinExistence type="inferred from homology"/>
<dbReference type="CDD" id="cd18791">
    <property type="entry name" value="SF2_C_RHA"/>
    <property type="match status" value="1"/>
</dbReference>
<dbReference type="Proteomes" id="UP000010094">
    <property type="component" value="Chromosome IXa"/>
</dbReference>
<dbReference type="PANTHER" id="PTHR18934">
    <property type="entry name" value="ATP-DEPENDENT RNA HELICASE"/>
    <property type="match status" value="1"/>
</dbReference>
<dbReference type="Gene3D" id="1.20.120.1080">
    <property type="match status" value="1"/>
</dbReference>
<keyword evidence="3 8" id="KW-0347">Helicase</keyword>
<dbReference type="GO" id="GO:0016787">
    <property type="term" value="F:hydrolase activity"/>
    <property type="evidence" value="ECO:0007669"/>
    <property type="project" value="UniProtKB-KW"/>
</dbReference>
<dbReference type="Pfam" id="PF00270">
    <property type="entry name" value="DEAD"/>
    <property type="match status" value="1"/>
</dbReference>
<dbReference type="InterPro" id="IPR007502">
    <property type="entry name" value="Helicase-assoc_dom"/>
</dbReference>
<dbReference type="GO" id="GO:0003723">
    <property type="term" value="F:RNA binding"/>
    <property type="evidence" value="ECO:0007669"/>
    <property type="project" value="TreeGrafter"/>
</dbReference>
<evidence type="ECO:0000256" key="2">
    <source>
        <dbReference type="ARBA" id="ARBA00022801"/>
    </source>
</evidence>
<dbReference type="VEuPathDB" id="MicrosporidiaDB:EROM_090130"/>
<dbReference type="Gene3D" id="3.40.50.300">
    <property type="entry name" value="P-loop containing nucleotide triphosphate hydrolases"/>
    <property type="match status" value="2"/>
</dbReference>
<dbReference type="Pfam" id="PF21010">
    <property type="entry name" value="HA2_C"/>
    <property type="match status" value="1"/>
</dbReference>
<dbReference type="PROSITE" id="PS51194">
    <property type="entry name" value="HELICASE_CTER"/>
    <property type="match status" value="1"/>
</dbReference>
<dbReference type="InterPro" id="IPR014001">
    <property type="entry name" value="Helicase_ATP-bd"/>
</dbReference>
<evidence type="ECO:0000313" key="8">
    <source>
        <dbReference type="EMBL" id="AFN83631.1"/>
    </source>
</evidence>
<keyword evidence="9" id="KW-1185">Reference proteome</keyword>